<dbReference type="eggNOG" id="COG2866">
    <property type="taxonomic scope" value="Bacteria"/>
</dbReference>
<reference evidence="1 2" key="1">
    <citation type="journal article" date="2011" name="J. Bacteriol.">
        <title>Draft genome sequence of the thermoalkaliphilic Caldalkalibacillus thermarum strain TA2.A1.</title>
        <authorList>
            <person name="Kalamorz F."/>
            <person name="Keis S."/>
            <person name="McMillan D.G."/>
            <person name="Olsson K."/>
            <person name="Stanton J.A."/>
            <person name="Stockwell P."/>
            <person name="Black M.A."/>
            <person name="Klingeman D.M."/>
            <person name="Land M.L."/>
            <person name="Han C.S."/>
            <person name="Martin S.L."/>
            <person name="Becher S.A."/>
            <person name="Peddie C.J."/>
            <person name="Morgan H.W."/>
            <person name="Matthies D."/>
            <person name="Preiss L."/>
            <person name="Meier T."/>
            <person name="Brown S.D."/>
            <person name="Cook G.M."/>
        </authorList>
    </citation>
    <scope>NUCLEOTIDE SEQUENCE [LARGE SCALE GENOMIC DNA]</scope>
    <source>
        <strain evidence="1 2">TA2.A1</strain>
    </source>
</reference>
<name>F5LB59_CALTT</name>
<dbReference type="Proteomes" id="UP000010716">
    <property type="component" value="Unassembled WGS sequence"/>
</dbReference>
<dbReference type="GO" id="GO:0004180">
    <property type="term" value="F:carboxypeptidase activity"/>
    <property type="evidence" value="ECO:0007669"/>
    <property type="project" value="UniProtKB-KW"/>
</dbReference>
<comment type="caution">
    <text evidence="1">The sequence shown here is derived from an EMBL/GenBank/DDBJ whole genome shotgun (WGS) entry which is preliminary data.</text>
</comment>
<keyword evidence="1" id="KW-0645">Protease</keyword>
<keyword evidence="1" id="KW-0121">Carboxypeptidase</keyword>
<keyword evidence="1" id="KW-0378">Hydrolase</keyword>
<evidence type="ECO:0000313" key="2">
    <source>
        <dbReference type="Proteomes" id="UP000010716"/>
    </source>
</evidence>
<organism evidence="1 2">
    <name type="scientific">Caldalkalibacillus thermarum (strain TA2.A1)</name>
    <dbReference type="NCBI Taxonomy" id="986075"/>
    <lineage>
        <taxon>Bacteria</taxon>
        <taxon>Bacillati</taxon>
        <taxon>Bacillota</taxon>
        <taxon>Bacilli</taxon>
        <taxon>Bacillales</taxon>
        <taxon>Bacillaceae</taxon>
        <taxon>Caldalkalibacillus</taxon>
    </lineage>
</organism>
<accession>F5LB59</accession>
<dbReference type="EMBL" id="AFCE01000204">
    <property type="protein sequence ID" value="EGL81425.1"/>
    <property type="molecule type" value="Genomic_DNA"/>
</dbReference>
<sequence>MTSNARNHFAVNYNIATLLVEMRGLTHSPYYTSILGQKGNGYQIDQGIVIMKSVIAAIADRSIHEADISFWDTLPYQYRLEHGK</sequence>
<evidence type="ECO:0000313" key="1">
    <source>
        <dbReference type="EMBL" id="EGL81425.1"/>
    </source>
</evidence>
<gene>
    <name evidence="1" type="ORF">CathTA2_0048</name>
</gene>
<protein>
    <submittedName>
        <fullName evidence="1">Peptidase M14 carboxypeptidase A</fullName>
    </submittedName>
</protein>
<proteinExistence type="predicted"/>
<dbReference type="AlphaFoldDB" id="F5LB59"/>